<dbReference type="OrthoDB" id="1937661at2759"/>
<evidence type="ECO:0000256" key="1">
    <source>
        <dbReference type="SAM" id="MobiDB-lite"/>
    </source>
</evidence>
<feature type="compositionally biased region" description="Low complexity" evidence="1">
    <location>
        <begin position="55"/>
        <end position="69"/>
    </location>
</feature>
<dbReference type="Proteomes" id="UP000554482">
    <property type="component" value="Unassembled WGS sequence"/>
</dbReference>
<gene>
    <name evidence="2" type="ORF">FRX31_012658</name>
</gene>
<organism evidence="2 3">
    <name type="scientific">Thalictrum thalictroides</name>
    <name type="common">Rue-anemone</name>
    <name type="synonym">Anemone thalictroides</name>
    <dbReference type="NCBI Taxonomy" id="46969"/>
    <lineage>
        <taxon>Eukaryota</taxon>
        <taxon>Viridiplantae</taxon>
        <taxon>Streptophyta</taxon>
        <taxon>Embryophyta</taxon>
        <taxon>Tracheophyta</taxon>
        <taxon>Spermatophyta</taxon>
        <taxon>Magnoliopsida</taxon>
        <taxon>Ranunculales</taxon>
        <taxon>Ranunculaceae</taxon>
        <taxon>Thalictroideae</taxon>
        <taxon>Thalictrum</taxon>
    </lineage>
</organism>
<proteinExistence type="predicted"/>
<comment type="caution">
    <text evidence="2">The sequence shown here is derived from an EMBL/GenBank/DDBJ whole genome shotgun (WGS) entry which is preliminary data.</text>
</comment>
<keyword evidence="3" id="KW-1185">Reference proteome</keyword>
<evidence type="ECO:0000313" key="3">
    <source>
        <dbReference type="Proteomes" id="UP000554482"/>
    </source>
</evidence>
<accession>A0A7J6WMT0</accession>
<protein>
    <submittedName>
        <fullName evidence="2">Uncharacterized protein</fullName>
    </submittedName>
</protein>
<dbReference type="AlphaFoldDB" id="A0A7J6WMT0"/>
<reference evidence="2 3" key="1">
    <citation type="submission" date="2020-06" db="EMBL/GenBank/DDBJ databases">
        <title>Transcriptomic and genomic resources for Thalictrum thalictroides and T. hernandezii: Facilitating candidate gene discovery in an emerging model plant lineage.</title>
        <authorList>
            <person name="Arias T."/>
            <person name="Riano-Pachon D.M."/>
            <person name="Di Stilio V.S."/>
        </authorList>
    </citation>
    <scope>NUCLEOTIDE SEQUENCE [LARGE SCALE GENOMIC DNA]</scope>
    <source>
        <strain evidence="3">cv. WT478/WT964</strain>
        <tissue evidence="2">Leaves</tissue>
    </source>
</reference>
<feature type="region of interest" description="Disordered" evidence="1">
    <location>
        <begin position="53"/>
        <end position="74"/>
    </location>
</feature>
<evidence type="ECO:0000313" key="2">
    <source>
        <dbReference type="EMBL" id="KAF5197755.1"/>
    </source>
</evidence>
<dbReference type="EMBL" id="JABWDY010014267">
    <property type="protein sequence ID" value="KAF5197755.1"/>
    <property type="molecule type" value="Genomic_DNA"/>
</dbReference>
<sequence length="418" mass="46953">MSRSGSYSEELSRSLKGRHQSLSALEELLISSSRKGGDQFIALVCNVDGKHPTKISSGSIENSESIGNIKQSDGDDKHLSLDTINAWDMMADLDEQGQLEEEVDDTHKHIYSETKLPFPPREFDGLTNMTRRSKSCQWLSTDNESSFVMKEHGLQNEESPGNIRVGSRSFHTVDEYDAIMNGLLNTKANREWEGRLEDYLTNINMTKTSYEDVGDRTEVLHEMEGKSYIEKEGKESGDIALRANNPENAEINTTEDVYRASSSIASSSTTDIIAYRMGNPIDEDEKKVLRMAKTKDLKSLSIPSIIIEFPVARSLKGWIDDTEVNEGQVINYSSAGDYSYYVTPRFGSFGLPILPSREKCFEVEEESVFDPAMVSSYEMTMEQLQVEEEFLLKLASTLEGNKDDELVPHSPQIIITTD</sequence>
<name>A0A7J6WMT0_THATH</name>